<dbReference type="InterPro" id="IPR018392">
    <property type="entry name" value="LysM"/>
</dbReference>
<dbReference type="AlphaFoldDB" id="A0AAN6MJH9"/>
<keyword evidence="1" id="KW-0732">Signal</keyword>
<dbReference type="PROSITE" id="PS51782">
    <property type="entry name" value="LYSM"/>
    <property type="match status" value="1"/>
</dbReference>
<dbReference type="Pfam" id="PF01476">
    <property type="entry name" value="LysM"/>
    <property type="match status" value="1"/>
</dbReference>
<dbReference type="Proteomes" id="UP001303889">
    <property type="component" value="Unassembled WGS sequence"/>
</dbReference>
<proteinExistence type="predicted"/>
<name>A0AAN6MJH9_9PEZI</name>
<evidence type="ECO:0000259" key="2">
    <source>
        <dbReference type="PROSITE" id="PS51782"/>
    </source>
</evidence>
<evidence type="ECO:0000313" key="4">
    <source>
        <dbReference type="Proteomes" id="UP001303889"/>
    </source>
</evidence>
<feature type="chain" id="PRO_5042869037" description="LysM domain-containing protein" evidence="1">
    <location>
        <begin position="22"/>
        <end position="70"/>
    </location>
</feature>
<dbReference type="InterPro" id="IPR036779">
    <property type="entry name" value="LysM_dom_sf"/>
</dbReference>
<dbReference type="Gene3D" id="3.10.350.10">
    <property type="entry name" value="LysM domain"/>
    <property type="match status" value="1"/>
</dbReference>
<gene>
    <name evidence="3" type="ORF">C8A05DRAFT_34547</name>
</gene>
<dbReference type="EMBL" id="MU855557">
    <property type="protein sequence ID" value="KAK3901749.1"/>
    <property type="molecule type" value="Genomic_DNA"/>
</dbReference>
<dbReference type="CDD" id="cd00118">
    <property type="entry name" value="LysM"/>
    <property type="match status" value="1"/>
</dbReference>
<comment type="caution">
    <text evidence="3">The sequence shown here is derived from an EMBL/GenBank/DDBJ whole genome shotgun (WGS) entry which is preliminary data.</text>
</comment>
<reference evidence="3" key="2">
    <citation type="submission" date="2023-05" db="EMBL/GenBank/DDBJ databases">
        <authorList>
            <consortium name="Lawrence Berkeley National Laboratory"/>
            <person name="Steindorff A."/>
            <person name="Hensen N."/>
            <person name="Bonometti L."/>
            <person name="Westerberg I."/>
            <person name="Brannstrom I.O."/>
            <person name="Guillou S."/>
            <person name="Cros-Aarteil S."/>
            <person name="Calhoun S."/>
            <person name="Haridas S."/>
            <person name="Kuo A."/>
            <person name="Mondo S."/>
            <person name="Pangilinan J."/>
            <person name="Riley R."/>
            <person name="Labutti K."/>
            <person name="Andreopoulos B."/>
            <person name="Lipzen A."/>
            <person name="Chen C."/>
            <person name="Yanf M."/>
            <person name="Daum C."/>
            <person name="Ng V."/>
            <person name="Clum A."/>
            <person name="Ohm R."/>
            <person name="Martin F."/>
            <person name="Silar P."/>
            <person name="Natvig D."/>
            <person name="Lalanne C."/>
            <person name="Gautier V."/>
            <person name="Ament-Velasquez S.L."/>
            <person name="Kruys A."/>
            <person name="Hutchinson M.I."/>
            <person name="Powell A.J."/>
            <person name="Barry K."/>
            <person name="Miller A.N."/>
            <person name="Grigoriev I.V."/>
            <person name="Debuchy R."/>
            <person name="Gladieux P."/>
            <person name="Thoren M.H."/>
            <person name="Johannesson H."/>
        </authorList>
    </citation>
    <scope>NUCLEOTIDE SEQUENCE</scope>
    <source>
        <strain evidence="3">CBS 103.79</strain>
    </source>
</reference>
<organism evidence="3 4">
    <name type="scientific">Staphylotrichum tortipilum</name>
    <dbReference type="NCBI Taxonomy" id="2831512"/>
    <lineage>
        <taxon>Eukaryota</taxon>
        <taxon>Fungi</taxon>
        <taxon>Dikarya</taxon>
        <taxon>Ascomycota</taxon>
        <taxon>Pezizomycotina</taxon>
        <taxon>Sordariomycetes</taxon>
        <taxon>Sordariomycetidae</taxon>
        <taxon>Sordariales</taxon>
        <taxon>Chaetomiaceae</taxon>
        <taxon>Staphylotrichum</taxon>
    </lineage>
</organism>
<feature type="signal peptide" evidence="1">
    <location>
        <begin position="1"/>
        <end position="21"/>
    </location>
</feature>
<reference evidence="3" key="1">
    <citation type="journal article" date="2023" name="Mol. Phylogenet. Evol.">
        <title>Genome-scale phylogeny and comparative genomics of the fungal order Sordariales.</title>
        <authorList>
            <person name="Hensen N."/>
            <person name="Bonometti L."/>
            <person name="Westerberg I."/>
            <person name="Brannstrom I.O."/>
            <person name="Guillou S."/>
            <person name="Cros-Aarteil S."/>
            <person name="Calhoun S."/>
            <person name="Haridas S."/>
            <person name="Kuo A."/>
            <person name="Mondo S."/>
            <person name="Pangilinan J."/>
            <person name="Riley R."/>
            <person name="LaButti K."/>
            <person name="Andreopoulos B."/>
            <person name="Lipzen A."/>
            <person name="Chen C."/>
            <person name="Yan M."/>
            <person name="Daum C."/>
            <person name="Ng V."/>
            <person name="Clum A."/>
            <person name="Steindorff A."/>
            <person name="Ohm R.A."/>
            <person name="Martin F."/>
            <person name="Silar P."/>
            <person name="Natvig D.O."/>
            <person name="Lalanne C."/>
            <person name="Gautier V."/>
            <person name="Ament-Velasquez S.L."/>
            <person name="Kruys A."/>
            <person name="Hutchinson M.I."/>
            <person name="Powell A.J."/>
            <person name="Barry K."/>
            <person name="Miller A.N."/>
            <person name="Grigoriev I.V."/>
            <person name="Debuchy R."/>
            <person name="Gladieux P."/>
            <person name="Hiltunen Thoren M."/>
            <person name="Johannesson H."/>
        </authorList>
    </citation>
    <scope>NUCLEOTIDE SEQUENCE</scope>
    <source>
        <strain evidence="3">CBS 103.79</strain>
    </source>
</reference>
<keyword evidence="4" id="KW-1185">Reference proteome</keyword>
<accession>A0AAN6MJH9</accession>
<feature type="domain" description="LysM" evidence="2">
    <location>
        <begin position="48"/>
        <end position="70"/>
    </location>
</feature>
<protein>
    <recommendedName>
        <fullName evidence="2">LysM domain-containing protein</fullName>
    </recommendedName>
</protein>
<evidence type="ECO:0000313" key="3">
    <source>
        <dbReference type="EMBL" id="KAK3901749.1"/>
    </source>
</evidence>
<evidence type="ECO:0000256" key="1">
    <source>
        <dbReference type="SAM" id="SignalP"/>
    </source>
</evidence>
<sequence>MKTSWLLSLVELALLAHKASGTDYPTTATNGIATPTPIQPNMVNNCDLFHKVKSEDTCATIAASKGVTAQ</sequence>